<comment type="caution">
    <text evidence="1">The sequence shown here is derived from an EMBL/GenBank/DDBJ whole genome shotgun (WGS) entry which is preliminary data.</text>
</comment>
<name>A0ABD2MHP5_9CUCU</name>
<sequence length="136" mass="16126">MEKTSNRKKIAVNVKLTEKKDTTKREVKVHLLTTIQRGMQGKLILKKHVGWYIGRIVQVGEYIKLKFLKEDLGRYLWPKKDDLQFVDKQFIFYGPIDLFGNDPFTISEHERYTIECEYKNPSKFSNSNKLPIEIIF</sequence>
<reference evidence="1 2" key="1">
    <citation type="journal article" date="2021" name="BMC Biol.">
        <title>Horizontally acquired antibacterial genes associated with adaptive radiation of ladybird beetles.</title>
        <authorList>
            <person name="Li H.S."/>
            <person name="Tang X.F."/>
            <person name="Huang Y.H."/>
            <person name="Xu Z.Y."/>
            <person name="Chen M.L."/>
            <person name="Du X.Y."/>
            <person name="Qiu B.Y."/>
            <person name="Chen P.T."/>
            <person name="Zhang W."/>
            <person name="Slipinski A."/>
            <person name="Escalona H.E."/>
            <person name="Waterhouse R.M."/>
            <person name="Zwick A."/>
            <person name="Pang H."/>
        </authorList>
    </citation>
    <scope>NUCLEOTIDE SEQUENCE [LARGE SCALE GENOMIC DNA]</scope>
    <source>
        <strain evidence="1">SYSU2018</strain>
    </source>
</reference>
<keyword evidence="2" id="KW-1185">Reference proteome</keyword>
<accession>A0ABD2MHP5</accession>
<gene>
    <name evidence="1" type="ORF">HHI36_010071</name>
</gene>
<dbReference type="AlphaFoldDB" id="A0ABD2MHP5"/>
<evidence type="ECO:0008006" key="3">
    <source>
        <dbReference type="Google" id="ProtNLM"/>
    </source>
</evidence>
<dbReference type="Proteomes" id="UP001516400">
    <property type="component" value="Unassembled WGS sequence"/>
</dbReference>
<proteinExistence type="predicted"/>
<dbReference type="EMBL" id="JABFTP020000001">
    <property type="protein sequence ID" value="KAL3265879.1"/>
    <property type="molecule type" value="Genomic_DNA"/>
</dbReference>
<protein>
    <recommendedName>
        <fullName evidence="3">Arrestin-like N-terminal domain-containing protein</fullName>
    </recommendedName>
</protein>
<organism evidence="1 2">
    <name type="scientific">Cryptolaemus montrouzieri</name>
    <dbReference type="NCBI Taxonomy" id="559131"/>
    <lineage>
        <taxon>Eukaryota</taxon>
        <taxon>Metazoa</taxon>
        <taxon>Ecdysozoa</taxon>
        <taxon>Arthropoda</taxon>
        <taxon>Hexapoda</taxon>
        <taxon>Insecta</taxon>
        <taxon>Pterygota</taxon>
        <taxon>Neoptera</taxon>
        <taxon>Endopterygota</taxon>
        <taxon>Coleoptera</taxon>
        <taxon>Polyphaga</taxon>
        <taxon>Cucujiformia</taxon>
        <taxon>Coccinelloidea</taxon>
        <taxon>Coccinellidae</taxon>
        <taxon>Scymninae</taxon>
        <taxon>Scymnini</taxon>
        <taxon>Cryptolaemus</taxon>
    </lineage>
</organism>
<evidence type="ECO:0000313" key="1">
    <source>
        <dbReference type="EMBL" id="KAL3265879.1"/>
    </source>
</evidence>
<evidence type="ECO:0000313" key="2">
    <source>
        <dbReference type="Proteomes" id="UP001516400"/>
    </source>
</evidence>